<keyword evidence="2" id="KW-0560">Oxidoreductase</keyword>
<evidence type="ECO:0000256" key="2">
    <source>
        <dbReference type="ARBA" id="ARBA00023002"/>
    </source>
</evidence>
<dbReference type="GO" id="GO:0003955">
    <property type="term" value="F:NAD(P)H dehydrogenase (quinone) activity"/>
    <property type="evidence" value="ECO:0007669"/>
    <property type="project" value="TreeGrafter"/>
</dbReference>
<dbReference type="PANTHER" id="PTHR10204">
    <property type="entry name" value="NAD P H OXIDOREDUCTASE-RELATED"/>
    <property type="match status" value="1"/>
</dbReference>
<dbReference type="GO" id="GO:0005829">
    <property type="term" value="C:cytosol"/>
    <property type="evidence" value="ECO:0007669"/>
    <property type="project" value="TreeGrafter"/>
</dbReference>
<evidence type="ECO:0000259" key="3">
    <source>
        <dbReference type="Pfam" id="PF02525"/>
    </source>
</evidence>
<dbReference type="AlphaFoldDB" id="A0A133XGZ8"/>
<dbReference type="STRING" id="281362.AT959_12400"/>
<reference evidence="4 5" key="1">
    <citation type="submission" date="2015-12" db="EMBL/GenBank/DDBJ databases">
        <title>Nitrous oxide reduction kinetics distinguish bacteria harboring typical versus atypical NosZ.</title>
        <authorList>
            <person name="Yoon S."/>
            <person name="Nissen S."/>
            <person name="Park D."/>
            <person name="Sanford R.A."/>
            <person name="Loeffler F.E."/>
        </authorList>
    </citation>
    <scope>NUCLEOTIDE SEQUENCE [LARGE SCALE GENOMIC DNA]</scope>
    <source>
        <strain evidence="4 5">ATCC BAA-841</strain>
    </source>
</reference>
<dbReference type="Gene3D" id="3.40.50.360">
    <property type="match status" value="1"/>
</dbReference>
<keyword evidence="5" id="KW-1185">Reference proteome</keyword>
<comment type="similarity">
    <text evidence="1">Belongs to the NAD(P)H dehydrogenase (quinone) family.</text>
</comment>
<dbReference type="EMBL" id="LODL01000021">
    <property type="protein sequence ID" value="KXB30166.1"/>
    <property type="molecule type" value="Genomic_DNA"/>
</dbReference>
<dbReference type="InterPro" id="IPR029039">
    <property type="entry name" value="Flavoprotein-like_sf"/>
</dbReference>
<comment type="caution">
    <text evidence="4">The sequence shown here is derived from an EMBL/GenBank/DDBJ whole genome shotgun (WGS) entry which is preliminary data.</text>
</comment>
<gene>
    <name evidence="4" type="ORF">AT959_12400</name>
</gene>
<feature type="domain" description="Flavodoxin-like fold" evidence="3">
    <location>
        <begin position="3"/>
        <end position="184"/>
    </location>
</feature>
<protein>
    <submittedName>
        <fullName evidence="4">NADPH:quinone reductase</fullName>
    </submittedName>
</protein>
<accession>A0A133XGZ8</accession>
<dbReference type="SUPFAM" id="SSF52218">
    <property type="entry name" value="Flavoproteins"/>
    <property type="match status" value="1"/>
</dbReference>
<dbReference type="RefSeq" id="WP_066883526.1">
    <property type="nucleotide sequence ID" value="NZ_LODL01000021.1"/>
</dbReference>
<dbReference type="Pfam" id="PF02525">
    <property type="entry name" value="Flavodoxin_2"/>
    <property type="match status" value="1"/>
</dbReference>
<dbReference type="PANTHER" id="PTHR10204:SF34">
    <property type="entry name" value="NAD(P)H DEHYDROGENASE [QUINONE] 1 ISOFORM 1"/>
    <property type="match status" value="1"/>
</dbReference>
<dbReference type="InterPro" id="IPR051545">
    <property type="entry name" value="NAD(P)H_dehydrogenase_qn"/>
</dbReference>
<name>A0A133XGZ8_9RHOO</name>
<evidence type="ECO:0000313" key="4">
    <source>
        <dbReference type="EMBL" id="KXB30166.1"/>
    </source>
</evidence>
<dbReference type="Proteomes" id="UP000070186">
    <property type="component" value="Unassembled WGS sequence"/>
</dbReference>
<evidence type="ECO:0000256" key="1">
    <source>
        <dbReference type="ARBA" id="ARBA00006252"/>
    </source>
</evidence>
<dbReference type="InterPro" id="IPR003680">
    <property type="entry name" value="Flavodoxin_fold"/>
</dbReference>
<organism evidence="4 5">
    <name type="scientific">Dechloromonas denitrificans</name>
    <dbReference type="NCBI Taxonomy" id="281362"/>
    <lineage>
        <taxon>Bacteria</taxon>
        <taxon>Pseudomonadati</taxon>
        <taxon>Pseudomonadota</taxon>
        <taxon>Betaproteobacteria</taxon>
        <taxon>Rhodocyclales</taxon>
        <taxon>Azonexaceae</taxon>
        <taxon>Dechloromonas</taxon>
    </lineage>
</organism>
<evidence type="ECO:0000313" key="5">
    <source>
        <dbReference type="Proteomes" id="UP000070186"/>
    </source>
</evidence>
<proteinExistence type="inferred from homology"/>
<sequence>MSKRILVILGHPARDSFCAALADSYVEGAKAAGNELESIALGNLSFDPVLHNGYATIQDLEPDLVAAQAAIARAQHIVFIYPIWWGAMPALLKGFIDRVFLPGFAFKYRDDSIFWDRLLAGRSAQLLVTMDTPPWYFRWLYRMPGHNQMKRTILEFSGIKPVSISSFGPIRGSSEQQRNKWLARVHAYGRQA</sequence>